<dbReference type="AlphaFoldDB" id="A0AAV4UAX1"/>
<proteinExistence type="predicted"/>
<comment type="caution">
    <text evidence="1">The sequence shown here is derived from an EMBL/GenBank/DDBJ whole genome shotgun (WGS) entry which is preliminary data.</text>
</comment>
<dbReference type="EMBL" id="BPLR01012574">
    <property type="protein sequence ID" value="GIY54924.1"/>
    <property type="molecule type" value="Genomic_DNA"/>
</dbReference>
<evidence type="ECO:0000313" key="2">
    <source>
        <dbReference type="Proteomes" id="UP001054945"/>
    </source>
</evidence>
<name>A0AAV4UAX1_CAEEX</name>
<protein>
    <submittedName>
        <fullName evidence="1">Uncharacterized protein</fullName>
    </submittedName>
</protein>
<dbReference type="Proteomes" id="UP001054945">
    <property type="component" value="Unassembled WGS sequence"/>
</dbReference>
<accession>A0AAV4UAX1</accession>
<organism evidence="1 2">
    <name type="scientific">Caerostris extrusa</name>
    <name type="common">Bark spider</name>
    <name type="synonym">Caerostris bankana</name>
    <dbReference type="NCBI Taxonomy" id="172846"/>
    <lineage>
        <taxon>Eukaryota</taxon>
        <taxon>Metazoa</taxon>
        <taxon>Ecdysozoa</taxon>
        <taxon>Arthropoda</taxon>
        <taxon>Chelicerata</taxon>
        <taxon>Arachnida</taxon>
        <taxon>Araneae</taxon>
        <taxon>Araneomorphae</taxon>
        <taxon>Entelegynae</taxon>
        <taxon>Araneoidea</taxon>
        <taxon>Araneidae</taxon>
        <taxon>Caerostris</taxon>
    </lineage>
</organism>
<evidence type="ECO:0000313" key="1">
    <source>
        <dbReference type="EMBL" id="GIY54924.1"/>
    </source>
</evidence>
<reference evidence="1 2" key="1">
    <citation type="submission" date="2021-06" db="EMBL/GenBank/DDBJ databases">
        <title>Caerostris extrusa draft genome.</title>
        <authorList>
            <person name="Kono N."/>
            <person name="Arakawa K."/>
        </authorList>
    </citation>
    <scope>NUCLEOTIDE SEQUENCE [LARGE SCALE GENOMIC DNA]</scope>
</reference>
<gene>
    <name evidence="1" type="ORF">CEXT_322761</name>
</gene>
<sequence>MSQGYLTFVESACPPKYSLSSDVSTLSNIMSYSVPVVANIQLRFQHFYISLSSRKKVCNSHCSRSSNLYQTLISVSVDVKMKFFYPFCVERFCLFEGRHAMFEQLWRHTIVLLLWCLRGYDREAVC</sequence>
<keyword evidence="2" id="KW-1185">Reference proteome</keyword>